<reference evidence="1" key="1">
    <citation type="submission" date="2023-03" db="EMBL/GenBank/DDBJ databases">
        <title>Emydomyces testavorans Genome Sequence.</title>
        <authorList>
            <person name="Hoyer L."/>
        </authorList>
    </citation>
    <scope>NUCLEOTIDE SEQUENCE</scope>
    <source>
        <strain evidence="1">16-2883</strain>
    </source>
</reference>
<organism evidence="1 2">
    <name type="scientific">Emydomyces testavorans</name>
    <dbReference type="NCBI Taxonomy" id="2070801"/>
    <lineage>
        <taxon>Eukaryota</taxon>
        <taxon>Fungi</taxon>
        <taxon>Dikarya</taxon>
        <taxon>Ascomycota</taxon>
        <taxon>Pezizomycotina</taxon>
        <taxon>Eurotiomycetes</taxon>
        <taxon>Eurotiomycetidae</taxon>
        <taxon>Onygenales</taxon>
        <taxon>Nannizziopsiaceae</taxon>
        <taxon>Emydomyces</taxon>
    </lineage>
</organism>
<dbReference type="AlphaFoldDB" id="A0AAF0IQ79"/>
<sequence>MSAMQDRGKVYFTRLATLPLPKDSYQGAYELGHEYSEERRCILFQPGFGVLDGNTICNVTQLLLLTFDLGANLRGR</sequence>
<accession>A0AAF0IQ79</accession>
<proteinExistence type="predicted"/>
<gene>
    <name evidence="1" type="ORF">PRK78_007186</name>
</gene>
<evidence type="ECO:0000313" key="2">
    <source>
        <dbReference type="Proteomes" id="UP001219355"/>
    </source>
</evidence>
<dbReference type="Proteomes" id="UP001219355">
    <property type="component" value="Chromosome 5"/>
</dbReference>
<keyword evidence="2" id="KW-1185">Reference proteome</keyword>
<protein>
    <submittedName>
        <fullName evidence="1">Uncharacterized protein</fullName>
    </submittedName>
</protein>
<dbReference type="EMBL" id="CP120631">
    <property type="protein sequence ID" value="WEW61694.1"/>
    <property type="molecule type" value="Genomic_DNA"/>
</dbReference>
<evidence type="ECO:0000313" key="1">
    <source>
        <dbReference type="EMBL" id="WEW61694.1"/>
    </source>
</evidence>
<name>A0AAF0IQ79_9EURO</name>